<reference evidence="3" key="1">
    <citation type="submission" date="2010-08" db="EMBL/GenBank/DDBJ databases">
        <authorList>
            <consortium name="Caenorhabditis japonica Sequencing Consortium"/>
            <person name="Wilson R.K."/>
        </authorList>
    </citation>
    <scope>NUCLEOTIDE SEQUENCE [LARGE SCALE GENOMIC DNA]</scope>
    <source>
        <strain evidence="3">DF5081</strain>
    </source>
</reference>
<dbReference type="InterPro" id="IPR011990">
    <property type="entry name" value="TPR-like_helical_dom_sf"/>
</dbReference>
<dbReference type="InterPro" id="IPR040364">
    <property type="entry name" value="TTC21A/TTC21B"/>
</dbReference>
<dbReference type="GO" id="GO:0005929">
    <property type="term" value="C:cilium"/>
    <property type="evidence" value="ECO:0007669"/>
    <property type="project" value="GOC"/>
</dbReference>
<protein>
    <recommendedName>
        <fullName evidence="1">Tetratricopeptide repeat protein 21A/21B second ARM domain-containing protein</fullName>
    </recommendedName>
</protein>
<dbReference type="InterPro" id="IPR056832">
    <property type="entry name" value="ARM_TT21_2nd"/>
</dbReference>
<keyword evidence="3" id="KW-1185">Reference proteome</keyword>
<dbReference type="SUPFAM" id="SSF48452">
    <property type="entry name" value="TPR-like"/>
    <property type="match status" value="1"/>
</dbReference>
<dbReference type="GO" id="GO:0061512">
    <property type="term" value="P:protein localization to cilium"/>
    <property type="evidence" value="ECO:0007669"/>
    <property type="project" value="TreeGrafter"/>
</dbReference>
<organism evidence="2 3">
    <name type="scientific">Caenorhabditis japonica</name>
    <dbReference type="NCBI Taxonomy" id="281687"/>
    <lineage>
        <taxon>Eukaryota</taxon>
        <taxon>Metazoa</taxon>
        <taxon>Ecdysozoa</taxon>
        <taxon>Nematoda</taxon>
        <taxon>Chromadorea</taxon>
        <taxon>Rhabditida</taxon>
        <taxon>Rhabditina</taxon>
        <taxon>Rhabditomorpha</taxon>
        <taxon>Rhabditoidea</taxon>
        <taxon>Rhabditidae</taxon>
        <taxon>Peloderinae</taxon>
        <taxon>Caenorhabditis</taxon>
    </lineage>
</organism>
<dbReference type="Pfam" id="PF25060">
    <property type="entry name" value="ARM_TT21_2nd"/>
    <property type="match status" value="1"/>
</dbReference>
<dbReference type="GO" id="GO:0030991">
    <property type="term" value="C:intraciliary transport particle A"/>
    <property type="evidence" value="ECO:0007669"/>
    <property type="project" value="TreeGrafter"/>
</dbReference>
<proteinExistence type="predicted"/>
<dbReference type="PANTHER" id="PTHR14699">
    <property type="entry name" value="STI2 PROTEIN-RELATED"/>
    <property type="match status" value="1"/>
</dbReference>
<evidence type="ECO:0000313" key="3">
    <source>
        <dbReference type="Proteomes" id="UP000005237"/>
    </source>
</evidence>
<name>A0A8R1IZL9_CAEJA</name>
<dbReference type="Pfam" id="PF25058">
    <property type="entry name" value="ARM_TT21"/>
    <property type="match status" value="1"/>
</dbReference>
<dbReference type="EnsemblMetazoa" id="CJA43284.1">
    <property type="protein sequence ID" value="CJA43284.1"/>
    <property type="gene ID" value="WBGene00219132"/>
</dbReference>
<feature type="domain" description="Tetratricopeptide repeat protein 21A/21B second ARM" evidence="1">
    <location>
        <begin position="2"/>
        <end position="113"/>
    </location>
</feature>
<accession>A0A8R1IZL9</accession>
<dbReference type="Proteomes" id="UP000005237">
    <property type="component" value="Unassembled WGS sequence"/>
</dbReference>
<dbReference type="Gene3D" id="1.25.40.10">
    <property type="entry name" value="Tetratricopeptide repeat domain"/>
    <property type="match status" value="1"/>
</dbReference>
<dbReference type="PANTHER" id="PTHR14699:SF0">
    <property type="entry name" value="TETRATRICOPEPTIDE REPEAT PROTEIN 21 HOMOLOG"/>
    <property type="match status" value="1"/>
</dbReference>
<evidence type="ECO:0000259" key="1">
    <source>
        <dbReference type="Pfam" id="PF25060"/>
    </source>
</evidence>
<dbReference type="AlphaFoldDB" id="A0A8R1IZL9"/>
<reference evidence="2" key="2">
    <citation type="submission" date="2022-06" db="UniProtKB">
        <authorList>
            <consortium name="EnsemblMetazoa"/>
        </authorList>
    </citation>
    <scope>IDENTIFICATION</scope>
    <source>
        <strain evidence="2">DF5081</strain>
    </source>
</reference>
<dbReference type="GO" id="GO:0035721">
    <property type="term" value="P:intraciliary retrograde transport"/>
    <property type="evidence" value="ECO:0007669"/>
    <property type="project" value="TreeGrafter"/>
</dbReference>
<evidence type="ECO:0000313" key="2">
    <source>
        <dbReference type="EnsemblMetazoa" id="CJA43284.1"/>
    </source>
</evidence>
<sequence>MLRNQLQSYPFGLQYLSLFSSDLLYSAVEQCFDFYPLVPVKTPDECMKLTAKTLQMILDVAPGLAHCALQMARNNYLCSNTNEAEKWIYKTLEKNDSLADAHILKAQLILDKGGKISDAEDALVTGLNFNFKLRETSLYHLIKSKTYKKKNDNDEAIKTLKMALQIPKKDASNNVFVPKETADTHKISVQLELIDTLQQTKRIVSFEKTAL</sequence>